<name>A0A3P3WBX6_9FLAO</name>
<dbReference type="EMBL" id="RQVQ01000008">
    <property type="protein sequence ID" value="RRJ91827.1"/>
    <property type="molecule type" value="Genomic_DNA"/>
</dbReference>
<reference evidence="5 6" key="1">
    <citation type="submission" date="2018-11" db="EMBL/GenBank/DDBJ databases">
        <title>Flavobacterium sp. nov., YIM 102701-2 draft genome.</title>
        <authorList>
            <person name="Li G."/>
            <person name="Jiang Y."/>
        </authorList>
    </citation>
    <scope>NUCLEOTIDE SEQUENCE [LARGE SCALE GENOMIC DNA]</scope>
    <source>
        <strain evidence="5 6">YIM 102701-2</strain>
    </source>
</reference>
<proteinExistence type="predicted"/>
<dbReference type="RefSeq" id="WP_125017884.1">
    <property type="nucleotide sequence ID" value="NZ_RQVQ01000008.1"/>
</dbReference>
<dbReference type="NCBIfam" id="TIGR04183">
    <property type="entry name" value="Por_Secre_tail"/>
    <property type="match status" value="1"/>
</dbReference>
<dbReference type="NCBIfam" id="NF038128">
    <property type="entry name" value="choice_anch_J"/>
    <property type="match status" value="1"/>
</dbReference>
<evidence type="ECO:0000256" key="1">
    <source>
        <dbReference type="ARBA" id="ARBA00022729"/>
    </source>
</evidence>
<gene>
    <name evidence="5" type="ORF">EG240_04520</name>
</gene>
<dbReference type="AlphaFoldDB" id="A0A3P3WBX6"/>
<dbReference type="Gene3D" id="2.60.120.200">
    <property type="match status" value="1"/>
</dbReference>
<dbReference type="InterPro" id="IPR026444">
    <property type="entry name" value="Secre_tail"/>
</dbReference>
<feature type="domain" description="Secretion system C-terminal sorting" evidence="4">
    <location>
        <begin position="208"/>
        <end position="275"/>
    </location>
</feature>
<evidence type="ECO:0000259" key="3">
    <source>
        <dbReference type="Pfam" id="PF07675"/>
    </source>
</evidence>
<feature type="chain" id="PRO_5018177759" evidence="2">
    <location>
        <begin position="20"/>
        <end position="277"/>
    </location>
</feature>
<dbReference type="OrthoDB" id="1401747at2"/>
<feature type="signal peptide" evidence="2">
    <location>
        <begin position="1"/>
        <end position="19"/>
    </location>
</feature>
<evidence type="ECO:0000313" key="5">
    <source>
        <dbReference type="EMBL" id="RRJ91827.1"/>
    </source>
</evidence>
<evidence type="ECO:0000313" key="6">
    <source>
        <dbReference type="Proteomes" id="UP000275719"/>
    </source>
</evidence>
<keyword evidence="1 2" id="KW-0732">Signal</keyword>
<keyword evidence="6" id="KW-1185">Reference proteome</keyword>
<feature type="domain" description="Cleaved adhesin" evidence="3">
    <location>
        <begin position="22"/>
        <end position="190"/>
    </location>
</feature>
<evidence type="ECO:0000259" key="4">
    <source>
        <dbReference type="Pfam" id="PF18962"/>
    </source>
</evidence>
<evidence type="ECO:0000256" key="2">
    <source>
        <dbReference type="SAM" id="SignalP"/>
    </source>
</evidence>
<organism evidence="5 6">
    <name type="scientific">Paenimyroides tangerinum</name>
    <dbReference type="NCBI Taxonomy" id="2488728"/>
    <lineage>
        <taxon>Bacteria</taxon>
        <taxon>Pseudomonadati</taxon>
        <taxon>Bacteroidota</taxon>
        <taxon>Flavobacteriia</taxon>
        <taxon>Flavobacteriales</taxon>
        <taxon>Flavobacteriaceae</taxon>
        <taxon>Paenimyroides</taxon>
    </lineage>
</organism>
<dbReference type="Proteomes" id="UP000275719">
    <property type="component" value="Unassembled WGS sequence"/>
</dbReference>
<protein>
    <submittedName>
        <fullName evidence="5">T9SS C-terminal target domain-containing protein</fullName>
    </submittedName>
</protein>
<comment type="caution">
    <text evidence="5">The sequence shown here is derived from an EMBL/GenBank/DDBJ whole genome shotgun (WGS) entry which is preliminary data.</text>
</comment>
<dbReference type="Pfam" id="PF18962">
    <property type="entry name" value="Por_Secre_tail"/>
    <property type="match status" value="1"/>
</dbReference>
<dbReference type="InterPro" id="IPR011628">
    <property type="entry name" value="Cleaved_adhesin"/>
</dbReference>
<accession>A0A3P3WBX6</accession>
<sequence length="277" mass="30469">MKKLLLSALLLASYLTTQAQTTVFSENFNATPISMPSGWTLVDSDGDTFNWSVVQITNEGVPAIGYPTPCLRSTSWSEFIGALTPDNWVFTPNINLSNYSGQTITLKWKVSAADEEYDEEKYSVYVSNSNTTSSMLASTTNFTEESLAGINTFTQRTLDISSFAGQSIYVAFRHHGTSDVFSMEIDDIEVTAITTASNEEFFKENFTIFPNPTSGELNISAVNGLELNEVSIFDLTGRKVKSFQNSSTLDVSNLATGTYVIEIKTNEGRGTSKFIKK</sequence>
<dbReference type="Pfam" id="PF07675">
    <property type="entry name" value="Cleaved_Adhesin"/>
    <property type="match status" value="1"/>
</dbReference>